<dbReference type="PANTHER" id="PTHR43057:SF1">
    <property type="entry name" value="ARSENICAL-RESISTANCE PROTEIN 3"/>
    <property type="match status" value="1"/>
</dbReference>
<keyword evidence="5 8" id="KW-0812">Transmembrane</keyword>
<reference evidence="10" key="1">
    <citation type="submission" date="2012-02" db="EMBL/GenBank/DDBJ databases">
        <title>Complete sequence of Desulfitobacterium dichloroeliminans LMG P-21439.</title>
        <authorList>
            <person name="Lucas S."/>
            <person name="Han J."/>
            <person name="Lapidus A."/>
            <person name="Cheng J.-F."/>
            <person name="Goodwin L."/>
            <person name="Pitluck S."/>
            <person name="Peters L."/>
            <person name="Ovchinnikova G."/>
            <person name="Teshima H."/>
            <person name="Detter J.C."/>
            <person name="Han C."/>
            <person name="Tapia R."/>
            <person name="Land M."/>
            <person name="Hauser L."/>
            <person name="Kyrpides N."/>
            <person name="Ivanova N."/>
            <person name="Pagani I."/>
            <person name="Kruse T."/>
            <person name="de Vos W.M."/>
            <person name="Boon N."/>
            <person name="Smidt H."/>
            <person name="Woyke T."/>
        </authorList>
    </citation>
    <scope>NUCLEOTIDE SEQUENCE [LARGE SCALE GENOMIC DNA]</scope>
    <source>
        <strain evidence="10">LMG P-21439 / DCA1</strain>
    </source>
</reference>
<evidence type="ECO:0000256" key="3">
    <source>
        <dbReference type="ARBA" id="ARBA00022448"/>
    </source>
</evidence>
<evidence type="ECO:0000256" key="8">
    <source>
        <dbReference type="SAM" id="Phobius"/>
    </source>
</evidence>
<keyword evidence="6 8" id="KW-1133">Transmembrane helix</keyword>
<keyword evidence="3" id="KW-0813">Transport</keyword>
<evidence type="ECO:0000256" key="2">
    <source>
        <dbReference type="ARBA" id="ARBA00010110"/>
    </source>
</evidence>
<evidence type="ECO:0000313" key="10">
    <source>
        <dbReference type="Proteomes" id="UP000010797"/>
    </source>
</evidence>
<dbReference type="GO" id="GO:0015297">
    <property type="term" value="F:antiporter activity"/>
    <property type="evidence" value="ECO:0007669"/>
    <property type="project" value="InterPro"/>
</dbReference>
<feature type="transmembrane region" description="Helical" evidence="8">
    <location>
        <begin position="135"/>
        <end position="156"/>
    </location>
</feature>
<dbReference type="GO" id="GO:0015105">
    <property type="term" value="F:arsenite transmembrane transporter activity"/>
    <property type="evidence" value="ECO:0007669"/>
    <property type="project" value="TreeGrafter"/>
</dbReference>
<feature type="transmembrane region" description="Helical" evidence="8">
    <location>
        <begin position="20"/>
        <end position="40"/>
    </location>
</feature>
<protein>
    <submittedName>
        <fullName evidence="9">Putative Na+-dependent transporter</fullName>
    </submittedName>
</protein>
<dbReference type="InterPro" id="IPR004706">
    <property type="entry name" value="Arsenical-R_Acr3"/>
</dbReference>
<dbReference type="KEGG" id="ddl:Desdi_0350"/>
<gene>
    <name evidence="9" type="ordered locus">Desdi_0350</name>
</gene>
<keyword evidence="7 8" id="KW-0472">Membrane</keyword>
<dbReference type="Gene3D" id="1.20.1530.20">
    <property type="match status" value="1"/>
</dbReference>
<feature type="transmembrane region" description="Helical" evidence="8">
    <location>
        <begin position="75"/>
        <end position="94"/>
    </location>
</feature>
<feature type="transmembrane region" description="Helical" evidence="8">
    <location>
        <begin position="207"/>
        <end position="225"/>
    </location>
</feature>
<dbReference type="EMBL" id="CP003344">
    <property type="protein sequence ID" value="AGA67896.1"/>
    <property type="molecule type" value="Genomic_DNA"/>
</dbReference>
<dbReference type="GO" id="GO:0015104">
    <property type="term" value="F:antimonite transmembrane transporter activity"/>
    <property type="evidence" value="ECO:0007669"/>
    <property type="project" value="TreeGrafter"/>
</dbReference>
<feature type="transmembrane region" description="Helical" evidence="8">
    <location>
        <begin position="237"/>
        <end position="258"/>
    </location>
</feature>
<sequence length="330" mass="36767">MSTNEPSLLKRWFFWPSENIALAIPMMLILGFLIGIWVDTSLLKQFVLPITMFMIYPTMIGFKGKEVFNLSHGKLFLTVMGLNFLVIPGVAYLLGTGFLLEDPQLFAGLAITALLPTSNMTIAFTMLAKGNVPAAIQFTTSGLLLGSVLAPGYLYLMVGKYVPVDVLLTLKTIALVILIPLIFGMLTYKYLMKRYTQEHFQKQIKPFLPASSTWGMLLIIFISMSMNAKRIAQHLDIFMMALGVQLVFYAINYLLAILIGRRFFNEKEALTLVFSTVLRNLSISIGLAATAFGSNAALMVSLAFLIQGQVAAWFIKLNEKYGLLKKRCVD</sequence>
<dbReference type="PANTHER" id="PTHR43057">
    <property type="entry name" value="ARSENITE EFFLUX TRANSPORTER"/>
    <property type="match status" value="1"/>
</dbReference>
<evidence type="ECO:0000256" key="5">
    <source>
        <dbReference type="ARBA" id="ARBA00022692"/>
    </source>
</evidence>
<dbReference type="eggNOG" id="COG0798">
    <property type="taxonomic scope" value="Bacteria"/>
</dbReference>
<dbReference type="Proteomes" id="UP000010797">
    <property type="component" value="Chromosome"/>
</dbReference>
<dbReference type="AlphaFoldDB" id="L0F5F8"/>
<feature type="transmembrane region" description="Helical" evidence="8">
    <location>
        <begin position="168"/>
        <end position="186"/>
    </location>
</feature>
<comment type="similarity">
    <text evidence="2">Belongs to the arsenical resistance-3 (ACR3) (TC 2.A.59) family.</text>
</comment>
<dbReference type="OrthoDB" id="1551454at2"/>
<dbReference type="InterPro" id="IPR002657">
    <property type="entry name" value="BilAc:Na_symport/Acr3"/>
</dbReference>
<evidence type="ECO:0000256" key="4">
    <source>
        <dbReference type="ARBA" id="ARBA00022475"/>
    </source>
</evidence>
<evidence type="ECO:0000256" key="1">
    <source>
        <dbReference type="ARBA" id="ARBA00004651"/>
    </source>
</evidence>
<feature type="transmembrane region" description="Helical" evidence="8">
    <location>
        <begin position="106"/>
        <end position="128"/>
    </location>
</feature>
<dbReference type="RefSeq" id="WP_015260903.1">
    <property type="nucleotide sequence ID" value="NC_019903.1"/>
</dbReference>
<dbReference type="GO" id="GO:0005886">
    <property type="term" value="C:plasma membrane"/>
    <property type="evidence" value="ECO:0007669"/>
    <property type="project" value="UniProtKB-SubCell"/>
</dbReference>
<dbReference type="Pfam" id="PF01758">
    <property type="entry name" value="SBF"/>
    <property type="match status" value="1"/>
</dbReference>
<proteinExistence type="inferred from homology"/>
<dbReference type="HOGENOM" id="CLU_022869_1_0_9"/>
<organism evidence="9 10">
    <name type="scientific">Desulfitobacterium dichloroeliminans (strain LMG P-21439 / DCA1)</name>
    <dbReference type="NCBI Taxonomy" id="871963"/>
    <lineage>
        <taxon>Bacteria</taxon>
        <taxon>Bacillati</taxon>
        <taxon>Bacillota</taxon>
        <taxon>Clostridia</taxon>
        <taxon>Eubacteriales</taxon>
        <taxon>Desulfitobacteriaceae</taxon>
        <taxon>Desulfitobacterium</taxon>
    </lineage>
</organism>
<comment type="subcellular location">
    <subcellularLocation>
        <location evidence="1">Cell membrane</location>
        <topology evidence="1">Multi-pass membrane protein</topology>
    </subcellularLocation>
</comment>
<feature type="transmembrane region" description="Helical" evidence="8">
    <location>
        <begin position="46"/>
        <end position="63"/>
    </location>
</feature>
<dbReference type="InterPro" id="IPR038770">
    <property type="entry name" value="Na+/solute_symporter_sf"/>
</dbReference>
<evidence type="ECO:0000256" key="7">
    <source>
        <dbReference type="ARBA" id="ARBA00023136"/>
    </source>
</evidence>
<accession>L0F5F8</accession>
<evidence type="ECO:0000256" key="6">
    <source>
        <dbReference type="ARBA" id="ARBA00022989"/>
    </source>
</evidence>
<name>L0F5F8_DESDL</name>
<keyword evidence="4" id="KW-1003">Cell membrane</keyword>
<evidence type="ECO:0000313" key="9">
    <source>
        <dbReference type="EMBL" id="AGA67896.1"/>
    </source>
</evidence>
<dbReference type="STRING" id="871963.Desdi_0350"/>
<keyword evidence="10" id="KW-1185">Reference proteome</keyword>